<dbReference type="PANTHER" id="PTHR31876">
    <property type="entry name" value="COV-LIKE PROTEIN 1"/>
    <property type="match status" value="1"/>
</dbReference>
<dbReference type="PANTHER" id="PTHR31876:SF26">
    <property type="entry name" value="PROTEIN LIKE COV 2"/>
    <property type="match status" value="1"/>
</dbReference>
<feature type="compositionally biased region" description="Polar residues" evidence="1">
    <location>
        <begin position="1"/>
        <end position="12"/>
    </location>
</feature>
<keyword evidence="4" id="KW-1185">Reference proteome</keyword>
<feature type="region of interest" description="Disordered" evidence="1">
    <location>
        <begin position="1"/>
        <end position="20"/>
    </location>
</feature>
<evidence type="ECO:0000313" key="4">
    <source>
        <dbReference type="Proteomes" id="UP001060414"/>
    </source>
</evidence>
<evidence type="ECO:0000313" key="3">
    <source>
        <dbReference type="EMBL" id="UWZ81227.1"/>
    </source>
</evidence>
<proteinExistence type="predicted"/>
<keyword evidence="2" id="KW-0812">Transmembrane</keyword>
<dbReference type="EMBL" id="CP092109">
    <property type="protein sequence ID" value="UWZ81227.1"/>
    <property type="molecule type" value="Genomic_DNA"/>
</dbReference>
<dbReference type="Proteomes" id="UP001060414">
    <property type="component" value="Chromosome"/>
</dbReference>
<sequence>MTSMKTANNDNGAAQPPKGHWGRRIGHHLKTKMAAGLLVVIPAGVTIFILRFLFNLADGVLAPYIRKTAVFIFGEGGRYIPGLGMIAGILVIYVSGLIASNVFGKRLIHTWDRILSRIPLVKSIYSSSKQLISVFSTSGRDSFRRAVYVEFPKEGSFSIAFVTNSVPTPSGKNYYTVFIPTSPNPTSGYVLILEESKVYPTEFSVEEAMKIIMSGGIVVPEDFLAQKLQ</sequence>
<name>A0ABY5ZPY5_9BACT</name>
<evidence type="ECO:0000256" key="1">
    <source>
        <dbReference type="SAM" id="MobiDB-lite"/>
    </source>
</evidence>
<dbReference type="InterPro" id="IPR007462">
    <property type="entry name" value="COV1-like"/>
</dbReference>
<evidence type="ECO:0000256" key="2">
    <source>
        <dbReference type="SAM" id="Phobius"/>
    </source>
</evidence>
<keyword evidence="2" id="KW-1133">Transmembrane helix</keyword>
<feature type="transmembrane region" description="Helical" evidence="2">
    <location>
        <begin position="33"/>
        <end position="54"/>
    </location>
</feature>
<dbReference type="Pfam" id="PF04367">
    <property type="entry name" value="DUF502"/>
    <property type="match status" value="1"/>
</dbReference>
<reference evidence="3" key="1">
    <citation type="journal article" date="2022" name="Environ. Microbiol.">
        <title>Geoalkalibacter halelectricus SAP #1 sp. nov. possessing extracellular electron transfer and mineral#reducing capabilities from a haloalkaline environment.</title>
        <authorList>
            <person name="Yadav S."/>
            <person name="Singh R."/>
            <person name="Sundharam S.S."/>
            <person name="Chaudhary S."/>
            <person name="Krishnamurthi S."/>
            <person name="Patil S.A."/>
        </authorList>
    </citation>
    <scope>NUCLEOTIDE SEQUENCE</scope>
    <source>
        <strain evidence="3">SAP-1</strain>
    </source>
</reference>
<feature type="transmembrane region" description="Helical" evidence="2">
    <location>
        <begin position="79"/>
        <end position="103"/>
    </location>
</feature>
<dbReference type="RefSeq" id="WP_260749600.1">
    <property type="nucleotide sequence ID" value="NZ_CP092109.1"/>
</dbReference>
<protein>
    <submittedName>
        <fullName evidence="3">DUF502 domain-containing protein</fullName>
    </submittedName>
</protein>
<keyword evidence="2" id="KW-0472">Membrane</keyword>
<accession>A0ABY5ZPY5</accession>
<gene>
    <name evidence="3" type="ORF">L9S41_07515</name>
</gene>
<organism evidence="3 4">
    <name type="scientific">Geoalkalibacter halelectricus</name>
    <dbReference type="NCBI Taxonomy" id="2847045"/>
    <lineage>
        <taxon>Bacteria</taxon>
        <taxon>Pseudomonadati</taxon>
        <taxon>Thermodesulfobacteriota</taxon>
        <taxon>Desulfuromonadia</taxon>
        <taxon>Desulfuromonadales</taxon>
        <taxon>Geoalkalibacteraceae</taxon>
        <taxon>Geoalkalibacter</taxon>
    </lineage>
</organism>